<feature type="non-terminal residue" evidence="4">
    <location>
        <position position="1"/>
    </location>
</feature>
<evidence type="ECO:0000256" key="2">
    <source>
        <dbReference type="SAM" id="MobiDB-lite"/>
    </source>
</evidence>
<evidence type="ECO:0000313" key="4">
    <source>
        <dbReference type="EMBL" id="ABN66016.2"/>
    </source>
</evidence>
<evidence type="ECO:0000313" key="5">
    <source>
        <dbReference type="Proteomes" id="UP000002258"/>
    </source>
</evidence>
<dbReference type="GO" id="GO:0000978">
    <property type="term" value="F:RNA polymerase II cis-regulatory region sequence-specific DNA binding"/>
    <property type="evidence" value="ECO:0007669"/>
    <property type="project" value="TreeGrafter"/>
</dbReference>
<dbReference type="InterPro" id="IPR052146">
    <property type="entry name" value="HOT1"/>
</dbReference>
<dbReference type="GO" id="GO:0000981">
    <property type="term" value="F:DNA-binding transcription factor activity, RNA polymerase II-specific"/>
    <property type="evidence" value="ECO:0007669"/>
    <property type="project" value="TreeGrafter"/>
</dbReference>
<dbReference type="InParanoid" id="A3LT65"/>
<dbReference type="PANTHER" id="PTHR37784:SF2">
    <property type="entry name" value="HIGH-OSMOLARITY-INDUCED TRANSCRIPTION PROTEIN 1"/>
    <property type="match status" value="1"/>
</dbReference>
<keyword evidence="1" id="KW-0175">Coiled coil</keyword>
<organism evidence="4 5">
    <name type="scientific">Scheffersomyces stipitis (strain ATCC 58785 / CBS 6054 / NBRC 10063 / NRRL Y-11545)</name>
    <name type="common">Yeast</name>
    <name type="synonym">Pichia stipitis</name>
    <dbReference type="NCBI Taxonomy" id="322104"/>
    <lineage>
        <taxon>Eukaryota</taxon>
        <taxon>Fungi</taxon>
        <taxon>Dikarya</taxon>
        <taxon>Ascomycota</taxon>
        <taxon>Saccharomycotina</taxon>
        <taxon>Pichiomycetes</taxon>
        <taxon>Debaryomycetaceae</taxon>
        <taxon>Scheffersomyces</taxon>
    </lineage>
</organism>
<dbReference type="GO" id="GO:0060963">
    <property type="term" value="P:positive regulation of ribosomal protein gene transcription by RNA polymerase II"/>
    <property type="evidence" value="ECO:0007669"/>
    <property type="project" value="TreeGrafter"/>
</dbReference>
<dbReference type="OrthoDB" id="428577at2759"/>
<dbReference type="KEGG" id="pic:PICST_59036"/>
<dbReference type="InterPro" id="IPR022210">
    <property type="entry name" value="TF_GCR1-like"/>
</dbReference>
<feature type="compositionally biased region" description="Low complexity" evidence="2">
    <location>
        <begin position="142"/>
        <end position="152"/>
    </location>
</feature>
<dbReference type="STRING" id="322104.A3LT65"/>
<sequence length="290" mass="33411">FFQQTFDRLTDAVAKLENDKLAENDKIVALTNEVTYLRQLLDFQNSKIEKLASLVADLAENKNQDAMINSLSAVQAHVLEHDNDHVTEVQDQVQQQVDQLQPQHDMSQQQVHLDSNMDPALHQVAVAAAAVQAQQAQQVQAQQQHAQVAQQQHRQDQHQHRQDGGEKARKKSYSNKRKLGEGSKPKITIDFLHNPMSVKEIYDEFTKGFRGQPALCEMDAKYGKHEWRGDSRSKESKRYQRRKKLCDAIERGMLKYGKPEEEIIRYIEEFRGEKSLTWVMNGNLPEDLLN</sequence>
<gene>
    <name evidence="4" type="ORF">PICST_59036</name>
</gene>
<feature type="coiled-coil region" evidence="1">
    <location>
        <begin position="6"/>
        <end position="33"/>
    </location>
</feature>
<dbReference type="OMA" id="LTWLMNG"/>
<name>A3LT65_PICST</name>
<dbReference type="Proteomes" id="UP000002258">
    <property type="component" value="Chromosome 4"/>
</dbReference>
<feature type="compositionally biased region" description="Basic residues" evidence="2">
    <location>
        <begin position="168"/>
        <end position="177"/>
    </location>
</feature>
<dbReference type="AlphaFoldDB" id="A3LT65"/>
<accession>A3LT65</accession>
<feature type="region of interest" description="Disordered" evidence="2">
    <location>
        <begin position="142"/>
        <end position="186"/>
    </location>
</feature>
<feature type="domain" description="Transcription activator GCR1-like" evidence="3">
    <location>
        <begin position="190"/>
        <end position="271"/>
    </location>
</feature>
<evidence type="ECO:0000259" key="3">
    <source>
        <dbReference type="Pfam" id="PF12550"/>
    </source>
</evidence>
<dbReference type="eggNOG" id="ENOG502RNWJ">
    <property type="taxonomic scope" value="Eukaryota"/>
</dbReference>
<dbReference type="GeneID" id="4838867"/>
<protein>
    <recommendedName>
        <fullName evidence="3">Transcription activator GCR1-like domain-containing protein</fullName>
    </recommendedName>
</protein>
<evidence type="ECO:0000256" key="1">
    <source>
        <dbReference type="SAM" id="Coils"/>
    </source>
</evidence>
<keyword evidence="5" id="KW-1185">Reference proteome</keyword>
<dbReference type="Pfam" id="PF12550">
    <property type="entry name" value="GCR1_C"/>
    <property type="match status" value="1"/>
</dbReference>
<dbReference type="RefSeq" id="XP_001384045.2">
    <property type="nucleotide sequence ID" value="XM_001384008.1"/>
</dbReference>
<feature type="compositionally biased region" description="Basic and acidic residues" evidence="2">
    <location>
        <begin position="153"/>
        <end position="167"/>
    </location>
</feature>
<dbReference type="HOGENOM" id="CLU_069644_0_0_1"/>
<reference evidence="4 5" key="1">
    <citation type="journal article" date="2007" name="Nat. Biotechnol.">
        <title>Genome sequence of the lignocellulose-bioconverting and xylose-fermenting yeast Pichia stipitis.</title>
        <authorList>
            <person name="Jeffries T.W."/>
            <person name="Grigoriev I.V."/>
            <person name="Grimwood J."/>
            <person name="Laplaza J.M."/>
            <person name="Aerts A."/>
            <person name="Salamov A."/>
            <person name="Schmutz J."/>
            <person name="Lindquist E."/>
            <person name="Dehal P."/>
            <person name="Shapiro H."/>
            <person name="Jin Y.S."/>
            <person name="Passoth V."/>
            <person name="Richardson P.M."/>
        </authorList>
    </citation>
    <scope>NUCLEOTIDE SEQUENCE [LARGE SCALE GENOMIC DNA]</scope>
    <source>
        <strain evidence="5">ATCC 58785 / CBS 6054 / NBRC 10063 / NRRL Y-11545</strain>
    </source>
</reference>
<dbReference type="EMBL" id="CP000498">
    <property type="protein sequence ID" value="ABN66016.2"/>
    <property type="molecule type" value="Genomic_DNA"/>
</dbReference>
<proteinExistence type="predicted"/>
<dbReference type="PANTHER" id="PTHR37784">
    <property type="entry name" value="PROTEIN MSN1"/>
    <property type="match status" value="1"/>
</dbReference>